<gene>
    <name evidence="2" type="ORF">AAFF_G00089580</name>
</gene>
<feature type="compositionally biased region" description="Basic and acidic residues" evidence="1">
    <location>
        <begin position="8"/>
        <end position="18"/>
    </location>
</feature>
<proteinExistence type="predicted"/>
<name>A0AAD7WD20_9TELE</name>
<reference evidence="2" key="1">
    <citation type="journal article" date="2023" name="Science">
        <title>Genome structures resolve the early diversification of teleost fishes.</title>
        <authorList>
            <person name="Parey E."/>
            <person name="Louis A."/>
            <person name="Montfort J."/>
            <person name="Bouchez O."/>
            <person name="Roques C."/>
            <person name="Iampietro C."/>
            <person name="Lluch J."/>
            <person name="Castinel A."/>
            <person name="Donnadieu C."/>
            <person name="Desvignes T."/>
            <person name="Floi Bucao C."/>
            <person name="Jouanno E."/>
            <person name="Wen M."/>
            <person name="Mejri S."/>
            <person name="Dirks R."/>
            <person name="Jansen H."/>
            <person name="Henkel C."/>
            <person name="Chen W.J."/>
            <person name="Zahm M."/>
            <person name="Cabau C."/>
            <person name="Klopp C."/>
            <person name="Thompson A.W."/>
            <person name="Robinson-Rechavi M."/>
            <person name="Braasch I."/>
            <person name="Lecointre G."/>
            <person name="Bobe J."/>
            <person name="Postlethwait J.H."/>
            <person name="Berthelot C."/>
            <person name="Roest Crollius H."/>
            <person name="Guiguen Y."/>
        </authorList>
    </citation>
    <scope>NUCLEOTIDE SEQUENCE</scope>
    <source>
        <strain evidence="2">NC1722</strain>
    </source>
</reference>
<evidence type="ECO:0000256" key="1">
    <source>
        <dbReference type="SAM" id="MobiDB-lite"/>
    </source>
</evidence>
<keyword evidence="3" id="KW-1185">Reference proteome</keyword>
<dbReference type="AlphaFoldDB" id="A0AAD7WD20"/>
<evidence type="ECO:0000313" key="2">
    <source>
        <dbReference type="EMBL" id="KAJ8391484.1"/>
    </source>
</evidence>
<evidence type="ECO:0000313" key="3">
    <source>
        <dbReference type="Proteomes" id="UP001221898"/>
    </source>
</evidence>
<organism evidence="2 3">
    <name type="scientific">Aldrovandia affinis</name>
    <dbReference type="NCBI Taxonomy" id="143900"/>
    <lineage>
        <taxon>Eukaryota</taxon>
        <taxon>Metazoa</taxon>
        <taxon>Chordata</taxon>
        <taxon>Craniata</taxon>
        <taxon>Vertebrata</taxon>
        <taxon>Euteleostomi</taxon>
        <taxon>Actinopterygii</taxon>
        <taxon>Neopterygii</taxon>
        <taxon>Teleostei</taxon>
        <taxon>Notacanthiformes</taxon>
        <taxon>Halosauridae</taxon>
        <taxon>Aldrovandia</taxon>
    </lineage>
</organism>
<protein>
    <submittedName>
        <fullName evidence="2">Uncharacterized protein</fullName>
    </submittedName>
</protein>
<feature type="region of interest" description="Disordered" evidence="1">
    <location>
        <begin position="1"/>
        <end position="28"/>
    </location>
</feature>
<comment type="caution">
    <text evidence="2">The sequence shown here is derived from an EMBL/GenBank/DDBJ whole genome shotgun (WGS) entry which is preliminary data.</text>
</comment>
<accession>A0AAD7WD20</accession>
<dbReference type="Proteomes" id="UP001221898">
    <property type="component" value="Unassembled WGS sequence"/>
</dbReference>
<dbReference type="EMBL" id="JAINUG010000157">
    <property type="protein sequence ID" value="KAJ8391484.1"/>
    <property type="molecule type" value="Genomic_DNA"/>
</dbReference>
<sequence>MVYSLKGGEADRSEELGKQHSSCRSDPSCPQLATIRWVGVDYSATSFRQPFATLQKQKKENELAEGTECRHNSYSVRFHLQQLLQRACIMCWIHSEGVNVFPTTLLHYRQDVKLLDKEAHVSKCPRHEALAGGQTGKPLLCHHIGGLIDITDEHQSSSRFEECC</sequence>